<dbReference type="Proteomes" id="UP000002195">
    <property type="component" value="Unassembled WGS sequence"/>
</dbReference>
<sequence length="78" mass="9301">MWKSVSLICKSIFNKLKLQHQQQQQLHEKEDHFLKHLQYDENVLFSKNIDAKSLSKMHLQTDNKENFTTSIMNPLCNL</sequence>
<dbReference type="RefSeq" id="XP_641320.1">
    <property type="nucleotide sequence ID" value="XM_636228.1"/>
</dbReference>
<dbReference type="HOGENOM" id="CLU_2627122_0_0_1"/>
<dbReference type="VEuPathDB" id="AmoebaDB:DDB_G0280231"/>
<dbReference type="AlphaFoldDB" id="Q54VN5"/>
<organism evidence="1 2">
    <name type="scientific">Dictyostelium discoideum</name>
    <name type="common">Social amoeba</name>
    <dbReference type="NCBI Taxonomy" id="44689"/>
    <lineage>
        <taxon>Eukaryota</taxon>
        <taxon>Amoebozoa</taxon>
        <taxon>Evosea</taxon>
        <taxon>Eumycetozoa</taxon>
        <taxon>Dictyostelia</taxon>
        <taxon>Dictyosteliales</taxon>
        <taxon>Dictyosteliaceae</taxon>
        <taxon>Dictyostelium</taxon>
    </lineage>
</organism>
<protein>
    <submittedName>
        <fullName evidence="1">Uncharacterized protein</fullName>
    </submittedName>
</protein>
<reference evidence="1 2" key="1">
    <citation type="journal article" date="2005" name="Nature">
        <title>The genome of the social amoeba Dictyostelium discoideum.</title>
        <authorList>
            <consortium name="The Dictyostelium discoideum Sequencing Consortium"/>
            <person name="Eichinger L."/>
            <person name="Pachebat J.A."/>
            <person name="Glockner G."/>
            <person name="Rajandream M.A."/>
            <person name="Sucgang R."/>
            <person name="Berriman M."/>
            <person name="Song J."/>
            <person name="Olsen R."/>
            <person name="Szafranski K."/>
            <person name="Xu Q."/>
            <person name="Tunggal B."/>
            <person name="Kummerfeld S."/>
            <person name="Madera M."/>
            <person name="Konfortov B.A."/>
            <person name="Rivero F."/>
            <person name="Bankier A.T."/>
            <person name="Lehmann R."/>
            <person name="Hamlin N."/>
            <person name="Davies R."/>
            <person name="Gaudet P."/>
            <person name="Fey P."/>
            <person name="Pilcher K."/>
            <person name="Chen G."/>
            <person name="Saunders D."/>
            <person name="Sodergren E."/>
            <person name="Davis P."/>
            <person name="Kerhornou A."/>
            <person name="Nie X."/>
            <person name="Hall N."/>
            <person name="Anjard C."/>
            <person name="Hemphill L."/>
            <person name="Bason N."/>
            <person name="Farbrother P."/>
            <person name="Desany B."/>
            <person name="Just E."/>
            <person name="Morio T."/>
            <person name="Rost R."/>
            <person name="Churcher C."/>
            <person name="Cooper J."/>
            <person name="Haydock S."/>
            <person name="van Driessche N."/>
            <person name="Cronin A."/>
            <person name="Goodhead I."/>
            <person name="Muzny D."/>
            <person name="Mourier T."/>
            <person name="Pain A."/>
            <person name="Lu M."/>
            <person name="Harper D."/>
            <person name="Lindsay R."/>
            <person name="Hauser H."/>
            <person name="James K."/>
            <person name="Quiles M."/>
            <person name="Madan Babu M."/>
            <person name="Saito T."/>
            <person name="Buchrieser C."/>
            <person name="Wardroper A."/>
            <person name="Felder M."/>
            <person name="Thangavelu M."/>
            <person name="Johnson D."/>
            <person name="Knights A."/>
            <person name="Loulseged H."/>
            <person name="Mungall K."/>
            <person name="Oliver K."/>
            <person name="Price C."/>
            <person name="Quail M.A."/>
            <person name="Urushihara H."/>
            <person name="Hernandez J."/>
            <person name="Rabbinowitsch E."/>
            <person name="Steffen D."/>
            <person name="Sanders M."/>
            <person name="Ma J."/>
            <person name="Kohara Y."/>
            <person name="Sharp S."/>
            <person name="Simmonds M."/>
            <person name="Spiegler S."/>
            <person name="Tivey A."/>
            <person name="Sugano S."/>
            <person name="White B."/>
            <person name="Walker D."/>
            <person name="Woodward J."/>
            <person name="Winckler T."/>
            <person name="Tanaka Y."/>
            <person name="Shaulsky G."/>
            <person name="Schleicher M."/>
            <person name="Weinstock G."/>
            <person name="Rosenthal A."/>
            <person name="Cox E.C."/>
            <person name="Chisholm R.L."/>
            <person name="Gibbs R."/>
            <person name="Loomis W.F."/>
            <person name="Platzer M."/>
            <person name="Kay R.R."/>
            <person name="Williams J."/>
            <person name="Dear P.H."/>
            <person name="Noegel A.A."/>
            <person name="Barrell B."/>
            <person name="Kuspa A."/>
        </authorList>
    </citation>
    <scope>NUCLEOTIDE SEQUENCE [LARGE SCALE GENOMIC DNA]</scope>
    <source>
        <strain evidence="1 2">AX4</strain>
    </source>
</reference>
<dbReference type="GeneID" id="8622453"/>
<keyword evidence="2" id="KW-1185">Reference proteome</keyword>
<proteinExistence type="predicted"/>
<dbReference type="InParanoid" id="Q54VN5"/>
<accession>Q54VN5</accession>
<dbReference type="PaxDb" id="44689-DDB0206458"/>
<comment type="caution">
    <text evidence="1">The sequence shown here is derived from an EMBL/GenBank/DDBJ whole genome shotgun (WGS) entry which is preliminary data.</text>
</comment>
<dbReference type="KEGG" id="ddi:DDB_G0280231"/>
<evidence type="ECO:0000313" key="1">
    <source>
        <dbReference type="EMBL" id="EAL67342.1"/>
    </source>
</evidence>
<gene>
    <name evidence="1" type="ORF">DDB_G0280231</name>
</gene>
<evidence type="ECO:0000313" key="2">
    <source>
        <dbReference type="Proteomes" id="UP000002195"/>
    </source>
</evidence>
<dbReference type="EMBL" id="AAFI02000035">
    <property type="protein sequence ID" value="EAL67342.1"/>
    <property type="molecule type" value="Genomic_DNA"/>
</dbReference>
<name>Q54VN5_DICDI</name>